<name>A0ABR2Z4Q8_9CHLO</name>
<sequence>MEARKRWKPNFFFSRGLRTIALTAVFFSALQSALGSAKVGGGSNRANSITIKNRRAGKLYSAQCGQVWQGQYARLHAAILEDEPSRQRLAVVKAHKNGLGDRLTAAVTIFYYALLSGRAFRIDWHGASSEATLATVMEKPNVDWEAAEDLAGMWPEARTVVFEINTGAVDKLFYNPYHRQQLFEWGLRPETAVGCALNYLFKPRPEVLELVHENFKALRNPDALKIGIQVRMGDAWLQNKPYGVCDREIDHDDLGRWFRCASKVEEEYRVEGMPVHWYMVSDCPALRYKAAKKYGPKVLLPSQELVTEHITYSTGNTTKDLLAIQTAFAEQWLLGMTDFQVITEESSFGRLAALRSLRFRSVYTMRSPEAMAERSRNDSWECKRSEFDTFEEVAVKHPWVKVL</sequence>
<gene>
    <name evidence="1" type="ORF">WJX75_009394</name>
</gene>
<accession>A0ABR2Z4Q8</accession>
<comment type="caution">
    <text evidence="1">The sequence shown here is derived from an EMBL/GenBank/DDBJ whole genome shotgun (WGS) entry which is preliminary data.</text>
</comment>
<reference evidence="1 2" key="1">
    <citation type="journal article" date="2024" name="Nat. Commun.">
        <title>Phylogenomics reveals the evolutionary origins of lichenization in chlorophyte algae.</title>
        <authorList>
            <person name="Puginier C."/>
            <person name="Libourel C."/>
            <person name="Otte J."/>
            <person name="Skaloud P."/>
            <person name="Haon M."/>
            <person name="Grisel S."/>
            <person name="Petersen M."/>
            <person name="Berrin J.G."/>
            <person name="Delaux P.M."/>
            <person name="Dal Grande F."/>
            <person name="Keller J."/>
        </authorList>
    </citation>
    <scope>NUCLEOTIDE SEQUENCE [LARGE SCALE GENOMIC DNA]</scope>
    <source>
        <strain evidence="1 2">SAG 216-7</strain>
    </source>
</reference>
<proteinExistence type="predicted"/>
<evidence type="ECO:0000313" key="2">
    <source>
        <dbReference type="Proteomes" id="UP001491310"/>
    </source>
</evidence>
<dbReference type="PANTHER" id="PTHR13132">
    <property type="entry name" value="ALPHA- 1,6 -FUCOSYLTRANSFERASE"/>
    <property type="match status" value="1"/>
</dbReference>
<protein>
    <submittedName>
        <fullName evidence="1">Uncharacterized protein</fullName>
    </submittedName>
</protein>
<organism evidence="1 2">
    <name type="scientific">Coccomyxa subellipsoidea</name>
    <dbReference type="NCBI Taxonomy" id="248742"/>
    <lineage>
        <taxon>Eukaryota</taxon>
        <taxon>Viridiplantae</taxon>
        <taxon>Chlorophyta</taxon>
        <taxon>core chlorophytes</taxon>
        <taxon>Trebouxiophyceae</taxon>
        <taxon>Trebouxiophyceae incertae sedis</taxon>
        <taxon>Coccomyxaceae</taxon>
        <taxon>Coccomyxa</taxon>
    </lineage>
</organism>
<dbReference type="Proteomes" id="UP001491310">
    <property type="component" value="Unassembled WGS sequence"/>
</dbReference>
<evidence type="ECO:0000313" key="1">
    <source>
        <dbReference type="EMBL" id="KAK9919098.1"/>
    </source>
</evidence>
<keyword evidence="2" id="KW-1185">Reference proteome</keyword>
<dbReference type="Gene3D" id="3.40.50.11340">
    <property type="match status" value="1"/>
</dbReference>
<dbReference type="EMBL" id="JALJOT010000001">
    <property type="protein sequence ID" value="KAK9919098.1"/>
    <property type="molecule type" value="Genomic_DNA"/>
</dbReference>
<dbReference type="PANTHER" id="PTHR13132:SF29">
    <property type="entry name" value="ALPHA-(1,6)-FUCOSYLTRANSFERASE"/>
    <property type="match status" value="1"/>
</dbReference>
<dbReference type="Gene3D" id="3.40.50.11350">
    <property type="match status" value="1"/>
</dbReference>